<proteinExistence type="predicted"/>
<organism evidence="1 2">
    <name type="scientific">Pseudomonas syringae pv. actinidiae ICMP 19096</name>
    <dbReference type="NCBI Taxonomy" id="1194405"/>
    <lineage>
        <taxon>Bacteria</taxon>
        <taxon>Pseudomonadati</taxon>
        <taxon>Pseudomonadota</taxon>
        <taxon>Gammaproteobacteria</taxon>
        <taxon>Pseudomonadales</taxon>
        <taxon>Pseudomonadaceae</taxon>
        <taxon>Pseudomonas</taxon>
        <taxon>Pseudomonas syringae</taxon>
    </lineage>
</organism>
<evidence type="ECO:0000313" key="2">
    <source>
        <dbReference type="Proteomes" id="UP000018849"/>
    </source>
</evidence>
<sequence>MDGKWFMAVDIVVLQVRVTTWPDRVVNYPVRLVFVLENVWLESFCYSGWAIRIYIYPAPFPKSPVRPEECSIFNIRAVVRCEILNVVQ</sequence>
<reference evidence="1 2" key="1">
    <citation type="journal article" date="2013" name="PLoS Pathog.">
        <title>Genomic analysis of the Kiwifruit pathogen Pseudomonas syringae pv. actinidiae provides insight into the origins of an emergent plant disease.</title>
        <authorList>
            <person name="McCann H.C."/>
            <person name="Rikkerink E.H."/>
            <person name="Bertels F."/>
            <person name="Fiers M."/>
            <person name="Lu A."/>
            <person name="Rees-George J."/>
            <person name="Andersen M.T."/>
            <person name="Gleave A.P."/>
            <person name="Haubold B."/>
            <person name="Wohlers M.W."/>
            <person name="Guttman D.S."/>
            <person name="Wang P.W."/>
            <person name="Straub C."/>
            <person name="Vanneste J.L."/>
            <person name="Rainey P.B."/>
            <person name="Templeton M.D."/>
        </authorList>
    </citation>
    <scope>NUCLEOTIDE SEQUENCE [LARGE SCALE GENOMIC DNA]</scope>
    <source>
        <strain evidence="1 2">ICMP 19096</strain>
    </source>
</reference>
<dbReference type="EMBL" id="AOKF01002532">
    <property type="protein sequence ID" value="EPN48672.1"/>
    <property type="molecule type" value="Genomic_DNA"/>
</dbReference>
<evidence type="ECO:0000313" key="1">
    <source>
        <dbReference type="EMBL" id="EPN48672.1"/>
    </source>
</evidence>
<dbReference type="AlphaFoldDB" id="A0A656JRR8"/>
<accession>A0A656JRR8</accession>
<comment type="caution">
    <text evidence="1">The sequence shown here is derived from an EMBL/GenBank/DDBJ whole genome shotgun (WGS) entry which is preliminary data.</text>
</comment>
<dbReference type="Proteomes" id="UP000018849">
    <property type="component" value="Unassembled WGS sequence"/>
</dbReference>
<gene>
    <name evidence="1" type="ORF">A245_29750</name>
</gene>
<protein>
    <submittedName>
        <fullName evidence="1">Uncharacterized protein</fullName>
    </submittedName>
</protein>
<name>A0A656JRR8_PSESF</name>